<dbReference type="AlphaFoldDB" id="A0A0K0EM60"/>
<dbReference type="WBParaSite" id="SSTP_0001054800.1">
    <property type="protein sequence ID" value="SSTP_0001054800.1"/>
    <property type="gene ID" value="SSTP_0001054800"/>
</dbReference>
<dbReference type="PROSITE" id="PS50801">
    <property type="entry name" value="STAS"/>
    <property type="match status" value="1"/>
</dbReference>
<feature type="transmembrane region" description="Helical" evidence="5">
    <location>
        <begin position="349"/>
        <end position="371"/>
    </location>
</feature>
<evidence type="ECO:0000256" key="3">
    <source>
        <dbReference type="ARBA" id="ARBA00022989"/>
    </source>
</evidence>
<evidence type="ECO:0000256" key="5">
    <source>
        <dbReference type="SAM" id="Phobius"/>
    </source>
</evidence>
<evidence type="ECO:0000313" key="7">
    <source>
        <dbReference type="Proteomes" id="UP000035681"/>
    </source>
</evidence>
<dbReference type="GO" id="GO:0055085">
    <property type="term" value="P:transmembrane transport"/>
    <property type="evidence" value="ECO:0007669"/>
    <property type="project" value="InterPro"/>
</dbReference>
<dbReference type="InterPro" id="IPR002645">
    <property type="entry name" value="STAS_dom"/>
</dbReference>
<evidence type="ECO:0000313" key="8">
    <source>
        <dbReference type="WBParaSite" id="SSTP_0001054800.1"/>
    </source>
</evidence>
<dbReference type="CDD" id="cd07042">
    <property type="entry name" value="STAS_SulP_like_sulfate_transporter"/>
    <property type="match status" value="1"/>
</dbReference>
<feature type="transmembrane region" description="Helical" evidence="5">
    <location>
        <begin position="189"/>
        <end position="208"/>
    </location>
</feature>
<evidence type="ECO:0000256" key="1">
    <source>
        <dbReference type="ARBA" id="ARBA00004141"/>
    </source>
</evidence>
<evidence type="ECO:0000259" key="6">
    <source>
        <dbReference type="PROSITE" id="PS50801"/>
    </source>
</evidence>
<dbReference type="InterPro" id="IPR036513">
    <property type="entry name" value="STAS_dom_sf"/>
</dbReference>
<dbReference type="Proteomes" id="UP000035681">
    <property type="component" value="Unplaced"/>
</dbReference>
<feature type="transmembrane region" description="Helical" evidence="5">
    <location>
        <begin position="428"/>
        <end position="449"/>
    </location>
</feature>
<feature type="transmembrane region" description="Helical" evidence="5">
    <location>
        <begin position="86"/>
        <end position="102"/>
    </location>
</feature>
<sequence length="688" mass="78033">MTNNEMSDLKKPLKSRILKWNYQCKRKFSFKNIKRGIFSIIPAFLWIPKYNWKRSLFNDLSGGLTLAVFALPQGMAHASITNLDPIYGLYTSILASFLYVFFGHSRHIALGTFAILSLVTEKAIHEAMEQHYNYTNHINNTNNSEIILLSTNDINTTTSYDIINNSNIDNLTLFDNNNITLINTPITNIQISSTITFMVGIFHLLIAFSNKEFWSCYVSEQVLSGFVVGGAVHVFFSQVSDALGISIPKRSGTGYLIYRVQDLFYKISMIHWPTAIISISSFCFMVFCREMLNVPIIRVFKIPVPYELILIIIATTATNFANLSTRYEIKVVGSIPSKLPAPSIPNFNIIPYIIINALMISIVSGAIHISVVKIVEKRYKCQINGSQELRSLGLVSIFSSFFPTFTVTSGFARSVFGAAANNCTQLTSFFTGTALLFLILYIAPALEYLPKSVLATMIIVAQKASIEKVKDVKQLYPTFKIDCLIFIVSFLFTIYFDMAIGLALSVTFAILTTVARSQYPKWHFMAKNMEHGDFKEASKNDIQYIDEEICIIRMDGPLIFTSVQKFFKAVREALRLWEKRNLLLESRVNTHDYLNLDFTKKKIEFPLIIDCSGFPYVDYQGMCAMIRVYNELFSEGVQVYYAGARKDLSETLKNTDFLKVVPDKNIFPTLNIAVNEIKLKLKVETKDN</sequence>
<dbReference type="InterPro" id="IPR011547">
    <property type="entry name" value="SLC26A/SulP_dom"/>
</dbReference>
<proteinExistence type="predicted"/>
<feature type="domain" description="STAS" evidence="6">
    <location>
        <begin position="547"/>
        <end position="677"/>
    </location>
</feature>
<dbReference type="GO" id="GO:0016020">
    <property type="term" value="C:membrane"/>
    <property type="evidence" value="ECO:0007669"/>
    <property type="project" value="UniProtKB-SubCell"/>
</dbReference>
<dbReference type="Gene3D" id="3.30.750.24">
    <property type="entry name" value="STAS domain"/>
    <property type="match status" value="1"/>
</dbReference>
<keyword evidence="4 5" id="KW-0472">Membrane</keyword>
<evidence type="ECO:0000313" key="9">
    <source>
        <dbReference type="WBParaSite" id="TCONS_00014804.p1"/>
    </source>
</evidence>
<dbReference type="PANTHER" id="PTHR11814">
    <property type="entry name" value="SULFATE TRANSPORTER"/>
    <property type="match status" value="1"/>
</dbReference>
<feature type="transmembrane region" description="Helical" evidence="5">
    <location>
        <begin position="392"/>
        <end position="416"/>
    </location>
</feature>
<keyword evidence="2 5" id="KW-0812">Transmembrane</keyword>
<name>A0A0K0EM60_STRER</name>
<keyword evidence="3 5" id="KW-1133">Transmembrane helix</keyword>
<evidence type="ECO:0000256" key="4">
    <source>
        <dbReference type="ARBA" id="ARBA00023136"/>
    </source>
</evidence>
<reference evidence="8" key="1">
    <citation type="submission" date="2015-08" db="UniProtKB">
        <authorList>
            <consortium name="WormBaseParasite"/>
        </authorList>
    </citation>
    <scope>IDENTIFICATION</scope>
</reference>
<evidence type="ECO:0000256" key="2">
    <source>
        <dbReference type="ARBA" id="ARBA00022692"/>
    </source>
</evidence>
<accession>A0A0K0EM60</accession>
<dbReference type="InterPro" id="IPR001902">
    <property type="entry name" value="SLC26A/SulP_fam"/>
</dbReference>
<dbReference type="Pfam" id="PF00916">
    <property type="entry name" value="Sulfate_transp"/>
    <property type="match status" value="1"/>
</dbReference>
<feature type="transmembrane region" description="Helical" evidence="5">
    <location>
        <begin position="269"/>
        <end position="287"/>
    </location>
</feature>
<dbReference type="WBParaSite" id="TCONS_00014804.p1">
    <property type="protein sequence ID" value="TCONS_00014804.p1"/>
    <property type="gene ID" value="XLOC_010020"/>
</dbReference>
<protein>
    <submittedName>
        <fullName evidence="8 9">STAS domain-containing protein</fullName>
    </submittedName>
</protein>
<comment type="subcellular location">
    <subcellularLocation>
        <location evidence="1">Membrane</location>
        <topology evidence="1">Multi-pass membrane protein</topology>
    </subcellularLocation>
</comment>
<dbReference type="SUPFAM" id="SSF52091">
    <property type="entry name" value="SpoIIaa-like"/>
    <property type="match status" value="1"/>
</dbReference>
<feature type="transmembrane region" description="Helical" evidence="5">
    <location>
        <begin position="483"/>
        <end position="511"/>
    </location>
</feature>
<organism evidence="8">
    <name type="scientific">Strongyloides stercoralis</name>
    <name type="common">Threadworm</name>
    <dbReference type="NCBI Taxonomy" id="6248"/>
    <lineage>
        <taxon>Eukaryota</taxon>
        <taxon>Metazoa</taxon>
        <taxon>Ecdysozoa</taxon>
        <taxon>Nematoda</taxon>
        <taxon>Chromadorea</taxon>
        <taxon>Rhabditida</taxon>
        <taxon>Tylenchina</taxon>
        <taxon>Panagrolaimomorpha</taxon>
        <taxon>Strongyloidoidea</taxon>
        <taxon>Strongyloididae</taxon>
        <taxon>Strongyloides</taxon>
    </lineage>
</organism>
<dbReference type="Pfam" id="PF01740">
    <property type="entry name" value="STAS"/>
    <property type="match status" value="1"/>
</dbReference>
<dbReference type="STRING" id="6248.A0A0K0EM60"/>
<keyword evidence="7" id="KW-1185">Reference proteome</keyword>